<dbReference type="Gene3D" id="3.10.20.90">
    <property type="entry name" value="Phosphatidylinositol 3-kinase Catalytic Subunit, Chain A, domain 1"/>
    <property type="match status" value="1"/>
</dbReference>
<dbReference type="Pfam" id="PF26200">
    <property type="entry name" value="Rcat_RNF216"/>
    <property type="match status" value="1"/>
</dbReference>
<gene>
    <name evidence="11" type="ORF">MAR_010336</name>
</gene>
<dbReference type="InterPro" id="IPR044066">
    <property type="entry name" value="TRIAD_supradom"/>
</dbReference>
<dbReference type="PANTHER" id="PTHR11685">
    <property type="entry name" value="RBR FAMILY RING FINGER AND IBR DOMAIN-CONTAINING"/>
    <property type="match status" value="1"/>
</dbReference>
<keyword evidence="2" id="KW-0597">Phosphoprotein</keyword>
<evidence type="ECO:0000256" key="5">
    <source>
        <dbReference type="ARBA" id="ARBA00022737"/>
    </source>
</evidence>
<feature type="domain" description="Ubiquitin-like" evidence="9">
    <location>
        <begin position="6"/>
        <end position="99"/>
    </location>
</feature>
<keyword evidence="8" id="KW-0862">Zinc</keyword>
<dbReference type="PROSITE" id="PS50053">
    <property type="entry name" value="UBIQUITIN_2"/>
    <property type="match status" value="1"/>
</dbReference>
<feature type="domain" description="RING-type" evidence="10">
    <location>
        <begin position="108"/>
        <end position="342"/>
    </location>
</feature>
<keyword evidence="6" id="KW-0863">Zinc-finger</keyword>
<protein>
    <recommendedName>
        <fullName evidence="13">RBR-type E3 ubiquitin transferase</fullName>
    </recommendedName>
</protein>
<evidence type="ECO:0000313" key="11">
    <source>
        <dbReference type="EMBL" id="WAR03778.1"/>
    </source>
</evidence>
<keyword evidence="12" id="KW-1185">Reference proteome</keyword>
<keyword evidence="4" id="KW-0479">Metal-binding</keyword>
<evidence type="ECO:0000256" key="6">
    <source>
        <dbReference type="ARBA" id="ARBA00022771"/>
    </source>
</evidence>
<evidence type="ECO:0000256" key="8">
    <source>
        <dbReference type="ARBA" id="ARBA00022833"/>
    </source>
</evidence>
<name>A0ABY7E190_MYAAR</name>
<dbReference type="SUPFAM" id="SSF57850">
    <property type="entry name" value="RING/U-box"/>
    <property type="match status" value="2"/>
</dbReference>
<dbReference type="SUPFAM" id="SSF54236">
    <property type="entry name" value="Ubiquitin-like"/>
    <property type="match status" value="1"/>
</dbReference>
<dbReference type="InterPro" id="IPR031127">
    <property type="entry name" value="E3_UB_ligase_RBR"/>
</dbReference>
<keyword evidence="5" id="KW-0677">Repeat</keyword>
<dbReference type="PROSITE" id="PS51873">
    <property type="entry name" value="TRIAD"/>
    <property type="match status" value="1"/>
</dbReference>
<evidence type="ECO:0000313" key="12">
    <source>
        <dbReference type="Proteomes" id="UP001164746"/>
    </source>
</evidence>
<dbReference type="CDD" id="cd20336">
    <property type="entry name" value="Rcat_RBR"/>
    <property type="match status" value="1"/>
</dbReference>
<comment type="pathway">
    <text evidence="1">Protein modification; protein ubiquitination.</text>
</comment>
<evidence type="ECO:0000256" key="4">
    <source>
        <dbReference type="ARBA" id="ARBA00022723"/>
    </source>
</evidence>
<dbReference type="InterPro" id="IPR029071">
    <property type="entry name" value="Ubiquitin-like_domsf"/>
</dbReference>
<dbReference type="Proteomes" id="UP001164746">
    <property type="component" value="Chromosome 4"/>
</dbReference>
<dbReference type="Gene3D" id="1.20.120.1750">
    <property type="match status" value="2"/>
</dbReference>
<keyword evidence="7" id="KW-0833">Ubl conjugation pathway</keyword>
<sequence length="357" mass="40696">MPGKTLQIFVKGDQNETRTIRIDEEASIGQLKGLILETFGLDLDDDVRLLYTIYMSHNISIVLAKDLRVKDPDGKTTYLKDYNIHDEANIFLVYRLRGGSEQTSVPPKLYDEEVQLTDKPDMFTLDDSEDGQRAEMPCGHAISPESLTAFCRSLLTAGRYEFRCPYKASASDPHCNAEWEYFTVKRLAVLTPEERKEFETKMAENYLRKAVGIQDCPKCLSFCERRNKADQRVICPVCTRKNGKRYEFCWFCLKTWLTQNSHDCGNYGCNGEDPRLRLIKNSPRKQVVGVQCPAIRACPTCGLLIEHKSDCKQMICPCGQRFCFICLKKADGRGRYQCGAWNLKCEAAPVQTEMPGN</sequence>
<accession>A0ABY7E190</accession>
<organism evidence="11 12">
    <name type="scientific">Mya arenaria</name>
    <name type="common">Soft-shell clam</name>
    <dbReference type="NCBI Taxonomy" id="6604"/>
    <lineage>
        <taxon>Eukaryota</taxon>
        <taxon>Metazoa</taxon>
        <taxon>Spiralia</taxon>
        <taxon>Lophotrochozoa</taxon>
        <taxon>Mollusca</taxon>
        <taxon>Bivalvia</taxon>
        <taxon>Autobranchia</taxon>
        <taxon>Heteroconchia</taxon>
        <taxon>Euheterodonta</taxon>
        <taxon>Imparidentia</taxon>
        <taxon>Neoheterodontei</taxon>
        <taxon>Myida</taxon>
        <taxon>Myoidea</taxon>
        <taxon>Myidae</taxon>
        <taxon>Mya</taxon>
    </lineage>
</organism>
<evidence type="ECO:0008006" key="13">
    <source>
        <dbReference type="Google" id="ProtNLM"/>
    </source>
</evidence>
<evidence type="ECO:0000256" key="1">
    <source>
        <dbReference type="ARBA" id="ARBA00004906"/>
    </source>
</evidence>
<proteinExistence type="predicted"/>
<evidence type="ECO:0000256" key="3">
    <source>
        <dbReference type="ARBA" id="ARBA00022679"/>
    </source>
</evidence>
<reference evidence="11" key="1">
    <citation type="submission" date="2022-11" db="EMBL/GenBank/DDBJ databases">
        <title>Centuries of genome instability and evolution in soft-shell clam transmissible cancer (bioRxiv).</title>
        <authorList>
            <person name="Hart S.F.M."/>
            <person name="Yonemitsu M.A."/>
            <person name="Giersch R.M."/>
            <person name="Beal B.F."/>
            <person name="Arriagada G."/>
            <person name="Davis B.W."/>
            <person name="Ostrander E.A."/>
            <person name="Goff S.P."/>
            <person name="Metzger M.J."/>
        </authorList>
    </citation>
    <scope>NUCLEOTIDE SEQUENCE</scope>
    <source>
        <strain evidence="11">MELC-2E11</strain>
        <tissue evidence="11">Siphon/mantle</tissue>
    </source>
</reference>
<dbReference type="InterPro" id="IPR000626">
    <property type="entry name" value="Ubiquitin-like_dom"/>
</dbReference>
<evidence type="ECO:0000259" key="10">
    <source>
        <dbReference type="PROSITE" id="PS51873"/>
    </source>
</evidence>
<evidence type="ECO:0000256" key="7">
    <source>
        <dbReference type="ARBA" id="ARBA00022786"/>
    </source>
</evidence>
<keyword evidence="3" id="KW-0808">Transferase</keyword>
<dbReference type="EMBL" id="CP111015">
    <property type="protein sequence ID" value="WAR03778.1"/>
    <property type="molecule type" value="Genomic_DNA"/>
</dbReference>
<evidence type="ECO:0000259" key="9">
    <source>
        <dbReference type="PROSITE" id="PS50053"/>
    </source>
</evidence>
<evidence type="ECO:0000256" key="2">
    <source>
        <dbReference type="ARBA" id="ARBA00022553"/>
    </source>
</evidence>